<evidence type="ECO:0000256" key="5">
    <source>
        <dbReference type="SAM" id="Phobius"/>
    </source>
</evidence>
<keyword evidence="4 5" id="KW-0472">Membrane</keyword>
<dbReference type="RefSeq" id="WP_095406282.1">
    <property type="nucleotide sequence ID" value="NZ_NOJZ02000009.1"/>
</dbReference>
<name>A0A371IT49_9FIRM</name>
<comment type="caution">
    <text evidence="6">The sequence shown here is derived from an EMBL/GenBank/DDBJ whole genome shotgun (WGS) entry which is preliminary data.</text>
</comment>
<feature type="transmembrane region" description="Helical" evidence="5">
    <location>
        <begin position="247"/>
        <end position="266"/>
    </location>
</feature>
<dbReference type="AlphaFoldDB" id="A0A371IT49"/>
<keyword evidence="3 5" id="KW-1133">Transmembrane helix</keyword>
<feature type="transmembrane region" description="Helical" evidence="5">
    <location>
        <begin position="66"/>
        <end position="85"/>
    </location>
</feature>
<dbReference type="CDD" id="cd16914">
    <property type="entry name" value="EcfT"/>
    <property type="match status" value="1"/>
</dbReference>
<accession>A0A371IT49</accession>
<feature type="transmembrane region" description="Helical" evidence="5">
    <location>
        <begin position="114"/>
        <end position="136"/>
    </location>
</feature>
<dbReference type="InterPro" id="IPR003339">
    <property type="entry name" value="ABC/ECF_trnsptr_transmembrane"/>
</dbReference>
<proteinExistence type="predicted"/>
<sequence length="276" mass="31831">MNSEMLSYIKKDSPIHKLTGATKLICFLLWTLSAMITYDTRVLVLIFILGIATFKVSKIELKEISFVLYFIIFFLLLNALMIFIFSPEEGVKIYGTRHILFHIIGPYNLTVEQLFYELNIILKYFSTIPIALLFILTTDPSEFASSLNKLGVNYKAAYTVSIALRYIPDVQRDYKDIAFAQQARGIDLSKNEKISKRIKNSASILMPLIFSSLERIDKISLAMELRAFGNGKKRTWYSMKKFKKEDYISILALIVILIISITMFNINSSRFYNPFI</sequence>
<reference evidence="6 7" key="1">
    <citation type="journal article" date="2017" name="Genome Announc.">
        <title>Draft Genome Sequence of Romboutsia maritimum sp. nov. Strain CCRI-22766(T), Isolated from Coastal Estuarine Mud.</title>
        <authorList>
            <person name="Maheux A.F."/>
            <person name="Boudreau D.K."/>
            <person name="Berube E."/>
            <person name="Boissinot M."/>
            <person name="Raymond F."/>
            <person name="Brodeur S."/>
            <person name="Corbeil J."/>
            <person name="Brightwell G."/>
            <person name="Broda D."/>
            <person name="Omar R.F."/>
            <person name="Bergeron M.G."/>
        </authorList>
    </citation>
    <scope>NUCLEOTIDE SEQUENCE [LARGE SCALE GENOMIC DNA]</scope>
    <source>
        <strain evidence="6 7">CCRI-22766</strain>
    </source>
</reference>
<dbReference type="EMBL" id="NOJZ02000009">
    <property type="protein sequence ID" value="RDY23651.1"/>
    <property type="molecule type" value="Genomic_DNA"/>
</dbReference>
<dbReference type="PANTHER" id="PTHR33514:SF1">
    <property type="entry name" value="ABC TRANSPORTER PERMEASE"/>
    <property type="match status" value="1"/>
</dbReference>
<dbReference type="OrthoDB" id="8635523at2"/>
<comment type="subcellular location">
    <subcellularLocation>
        <location evidence="1">Membrane</location>
        <topology evidence="1">Multi-pass membrane protein</topology>
    </subcellularLocation>
</comment>
<feature type="transmembrane region" description="Helical" evidence="5">
    <location>
        <begin position="27"/>
        <end position="54"/>
    </location>
</feature>
<evidence type="ECO:0000256" key="3">
    <source>
        <dbReference type="ARBA" id="ARBA00022989"/>
    </source>
</evidence>
<keyword evidence="7" id="KW-1185">Reference proteome</keyword>
<dbReference type="Proteomes" id="UP000243494">
    <property type="component" value="Unassembled WGS sequence"/>
</dbReference>
<organism evidence="6 7">
    <name type="scientific">Romboutsia maritimum</name>
    <dbReference type="NCBI Taxonomy" id="2020948"/>
    <lineage>
        <taxon>Bacteria</taxon>
        <taxon>Bacillati</taxon>
        <taxon>Bacillota</taxon>
        <taxon>Clostridia</taxon>
        <taxon>Peptostreptococcales</taxon>
        <taxon>Peptostreptococcaceae</taxon>
        <taxon>Romboutsia</taxon>
    </lineage>
</organism>
<dbReference type="Pfam" id="PF02361">
    <property type="entry name" value="CbiQ"/>
    <property type="match status" value="1"/>
</dbReference>
<gene>
    <name evidence="6" type="ORF">CHF27_006870</name>
</gene>
<keyword evidence="2 5" id="KW-0812">Transmembrane</keyword>
<dbReference type="PANTHER" id="PTHR33514">
    <property type="entry name" value="PROTEIN ABCI12, CHLOROPLASTIC"/>
    <property type="match status" value="1"/>
</dbReference>
<evidence type="ECO:0000256" key="1">
    <source>
        <dbReference type="ARBA" id="ARBA00004141"/>
    </source>
</evidence>
<evidence type="ECO:0000313" key="6">
    <source>
        <dbReference type="EMBL" id="RDY23651.1"/>
    </source>
</evidence>
<evidence type="ECO:0000256" key="2">
    <source>
        <dbReference type="ARBA" id="ARBA00022692"/>
    </source>
</evidence>
<evidence type="ECO:0000256" key="4">
    <source>
        <dbReference type="ARBA" id="ARBA00023136"/>
    </source>
</evidence>
<evidence type="ECO:0000313" key="7">
    <source>
        <dbReference type="Proteomes" id="UP000243494"/>
    </source>
</evidence>
<protein>
    <submittedName>
        <fullName evidence="6">Energy-coupling factor transporter transmembrane protein EcfT</fullName>
    </submittedName>
</protein>
<dbReference type="GO" id="GO:0005886">
    <property type="term" value="C:plasma membrane"/>
    <property type="evidence" value="ECO:0007669"/>
    <property type="project" value="UniProtKB-ARBA"/>
</dbReference>